<dbReference type="PROSITE" id="PS51352">
    <property type="entry name" value="THIOREDOXIN_2"/>
    <property type="match status" value="1"/>
</dbReference>
<evidence type="ECO:0000313" key="6">
    <source>
        <dbReference type="EMBL" id="EDM73640.1"/>
    </source>
</evidence>
<dbReference type="GO" id="GO:0005737">
    <property type="term" value="C:cytoplasm"/>
    <property type="evidence" value="ECO:0007669"/>
    <property type="project" value="TreeGrafter"/>
</dbReference>
<dbReference type="PANTHER" id="PTHR45663:SF11">
    <property type="entry name" value="GEO12009P1"/>
    <property type="match status" value="1"/>
</dbReference>
<evidence type="ECO:0000256" key="4">
    <source>
        <dbReference type="ARBA" id="ARBA00023284"/>
    </source>
</evidence>
<accession>A6GKG4</accession>
<proteinExistence type="predicted"/>
<keyword evidence="3" id="KW-1015">Disulfide bond</keyword>
<dbReference type="InterPro" id="IPR013766">
    <property type="entry name" value="Thioredoxin_domain"/>
</dbReference>
<keyword evidence="4" id="KW-0676">Redox-active center</keyword>
<reference evidence="6 7" key="1">
    <citation type="submission" date="2007-06" db="EMBL/GenBank/DDBJ databases">
        <authorList>
            <person name="Shimkets L."/>
            <person name="Ferriera S."/>
            <person name="Johnson J."/>
            <person name="Kravitz S."/>
            <person name="Beeson K."/>
            <person name="Sutton G."/>
            <person name="Rogers Y.-H."/>
            <person name="Friedman R."/>
            <person name="Frazier M."/>
            <person name="Venter J.C."/>
        </authorList>
    </citation>
    <scope>NUCLEOTIDE SEQUENCE [LARGE SCALE GENOMIC DNA]</scope>
    <source>
        <strain evidence="6 7">SIR-1</strain>
    </source>
</reference>
<dbReference type="Gene3D" id="3.40.30.10">
    <property type="entry name" value="Glutaredoxin"/>
    <property type="match status" value="1"/>
</dbReference>
<gene>
    <name evidence="6" type="ORF">PPSIR1_15255</name>
</gene>
<dbReference type="eggNOG" id="COG3118">
    <property type="taxonomic scope" value="Bacteria"/>
</dbReference>
<sequence length="131" mass="14307">MSEAEAAKPYEDLETIEEVEALMSEEGGAAVLDFWSPTCGPCMAMARDFEAVAGQFDAGEVRFCKVNTQSHGFLAAPFNIRAVPTILFVLDGEILDSVVGAMPAKRLGERAEWLLRKRQRKGKGLLGRLFG</sequence>
<dbReference type="EMBL" id="ABCS01000195">
    <property type="protein sequence ID" value="EDM73640.1"/>
    <property type="molecule type" value="Genomic_DNA"/>
</dbReference>
<dbReference type="AlphaFoldDB" id="A6GKG4"/>
<evidence type="ECO:0000256" key="1">
    <source>
        <dbReference type="ARBA" id="ARBA00022448"/>
    </source>
</evidence>
<organism evidence="6 7">
    <name type="scientific">Plesiocystis pacifica SIR-1</name>
    <dbReference type="NCBI Taxonomy" id="391625"/>
    <lineage>
        <taxon>Bacteria</taxon>
        <taxon>Pseudomonadati</taxon>
        <taxon>Myxococcota</taxon>
        <taxon>Polyangia</taxon>
        <taxon>Nannocystales</taxon>
        <taxon>Nannocystaceae</taxon>
        <taxon>Plesiocystis</taxon>
    </lineage>
</organism>
<dbReference type="OrthoDB" id="9790390at2"/>
<keyword evidence="7" id="KW-1185">Reference proteome</keyword>
<dbReference type="GO" id="GO:0015035">
    <property type="term" value="F:protein-disulfide reductase activity"/>
    <property type="evidence" value="ECO:0007669"/>
    <property type="project" value="TreeGrafter"/>
</dbReference>
<dbReference type="Pfam" id="PF00085">
    <property type="entry name" value="Thioredoxin"/>
    <property type="match status" value="1"/>
</dbReference>
<keyword evidence="2" id="KW-0249">Electron transport</keyword>
<dbReference type="STRING" id="391625.PPSIR1_15255"/>
<dbReference type="InterPro" id="IPR036249">
    <property type="entry name" value="Thioredoxin-like_sf"/>
</dbReference>
<dbReference type="SUPFAM" id="SSF52833">
    <property type="entry name" value="Thioredoxin-like"/>
    <property type="match status" value="1"/>
</dbReference>
<protein>
    <submittedName>
        <fullName evidence="6">Thioredoxin</fullName>
    </submittedName>
</protein>
<keyword evidence="1" id="KW-0813">Transport</keyword>
<name>A6GKG4_9BACT</name>
<dbReference type="PROSITE" id="PS00194">
    <property type="entry name" value="THIOREDOXIN_1"/>
    <property type="match status" value="1"/>
</dbReference>
<dbReference type="PANTHER" id="PTHR45663">
    <property type="entry name" value="GEO12009P1"/>
    <property type="match status" value="1"/>
</dbReference>
<evidence type="ECO:0000313" key="7">
    <source>
        <dbReference type="Proteomes" id="UP000005801"/>
    </source>
</evidence>
<dbReference type="Proteomes" id="UP000005801">
    <property type="component" value="Unassembled WGS sequence"/>
</dbReference>
<feature type="domain" description="Thioredoxin" evidence="5">
    <location>
        <begin position="1"/>
        <end position="116"/>
    </location>
</feature>
<comment type="caution">
    <text evidence="6">The sequence shown here is derived from an EMBL/GenBank/DDBJ whole genome shotgun (WGS) entry which is preliminary data.</text>
</comment>
<dbReference type="RefSeq" id="WP_006977200.1">
    <property type="nucleotide sequence ID" value="NZ_ABCS01000195.1"/>
</dbReference>
<evidence type="ECO:0000256" key="3">
    <source>
        <dbReference type="ARBA" id="ARBA00023157"/>
    </source>
</evidence>
<dbReference type="CDD" id="cd02947">
    <property type="entry name" value="TRX_family"/>
    <property type="match status" value="1"/>
</dbReference>
<dbReference type="InterPro" id="IPR017937">
    <property type="entry name" value="Thioredoxin_CS"/>
</dbReference>
<evidence type="ECO:0000256" key="2">
    <source>
        <dbReference type="ARBA" id="ARBA00022982"/>
    </source>
</evidence>
<evidence type="ECO:0000259" key="5">
    <source>
        <dbReference type="PROSITE" id="PS51352"/>
    </source>
</evidence>